<dbReference type="EMBL" id="LT985188">
    <property type="protein sequence ID" value="SPD86059.1"/>
    <property type="molecule type" value="Genomic_DNA"/>
</dbReference>
<dbReference type="Gene3D" id="3.40.50.1010">
    <property type="entry name" value="5'-nuclease"/>
    <property type="match status" value="1"/>
</dbReference>
<dbReference type="InterPro" id="IPR002421">
    <property type="entry name" value="5-3_exonuclease"/>
</dbReference>
<evidence type="ECO:0000256" key="4">
    <source>
        <dbReference type="ARBA" id="ARBA00023125"/>
    </source>
</evidence>
<feature type="domain" description="5'-3' exonuclease" evidence="7">
    <location>
        <begin position="4"/>
        <end position="273"/>
    </location>
</feature>
<sequence>MRMNRPNLQLFDTASLYFRAFFGLPGSLRAQDGQSVNAVRGLLDFMARFITDYRPTHAAACWDNSWRPAWRVELVPTYKAHRVLAGDVEVVPDELTPQVPLILAVLDALGIAVVGADGFEADDVIATLAARSSMPVEVITGDRDLFQLVDDARSVRVLSVVKGVRNHEVFDETALVAKYGIGGAGYADFATLRGDASDGLPGVAGIGEKTAAKLIADHGDLEGVLAAASAKKLSPALTARLSAGIDYLGPAREVVRVRTDVPLDVTEADLLLPTEPAKPEVFAELADLLNLGGPAERIVAALALNA</sequence>
<keyword evidence="1" id="KW-0540">Nuclease</keyword>
<dbReference type="Proteomes" id="UP000238164">
    <property type="component" value="Chromosome 1"/>
</dbReference>
<dbReference type="SMART" id="SM00475">
    <property type="entry name" value="53EXOc"/>
    <property type="match status" value="1"/>
</dbReference>
<dbReference type="GO" id="GO:0017108">
    <property type="term" value="F:5'-flap endonuclease activity"/>
    <property type="evidence" value="ECO:0007669"/>
    <property type="project" value="InterPro"/>
</dbReference>
<dbReference type="GO" id="GO:0008409">
    <property type="term" value="F:5'-3' exonuclease activity"/>
    <property type="evidence" value="ECO:0007669"/>
    <property type="project" value="InterPro"/>
</dbReference>
<keyword evidence="4" id="KW-0238">DNA-binding</keyword>
<evidence type="ECO:0000313" key="9">
    <source>
        <dbReference type="Proteomes" id="UP000238164"/>
    </source>
</evidence>
<dbReference type="PANTHER" id="PTHR42646">
    <property type="entry name" value="FLAP ENDONUCLEASE XNI"/>
    <property type="match status" value="1"/>
</dbReference>
<dbReference type="InterPro" id="IPR029060">
    <property type="entry name" value="PIN-like_dom_sf"/>
</dbReference>
<evidence type="ECO:0000256" key="6">
    <source>
        <dbReference type="ARBA" id="ARBA00050026"/>
    </source>
</evidence>
<comment type="function">
    <text evidence="5">5'-3' exonuclease acting preferentially on double-stranded DNA.</text>
</comment>
<accession>A0A2N9JET8</accession>
<dbReference type="GO" id="GO:0003677">
    <property type="term" value="F:DNA binding"/>
    <property type="evidence" value="ECO:0007669"/>
    <property type="project" value="UniProtKB-KW"/>
</dbReference>
<gene>
    <name evidence="8" type="ORF">MPLG2_1023</name>
</gene>
<dbReference type="Pfam" id="PF02739">
    <property type="entry name" value="5_3_exonuc_N"/>
    <property type="match status" value="1"/>
</dbReference>
<dbReference type="GO" id="GO:0033567">
    <property type="term" value="P:DNA replication, Okazaki fragment processing"/>
    <property type="evidence" value="ECO:0007669"/>
    <property type="project" value="InterPro"/>
</dbReference>
<dbReference type="InterPro" id="IPR020045">
    <property type="entry name" value="DNA_polI_H3TH"/>
</dbReference>
<keyword evidence="9" id="KW-1185">Reference proteome</keyword>
<proteinExistence type="predicted"/>
<evidence type="ECO:0000259" key="7">
    <source>
        <dbReference type="SMART" id="SM00475"/>
    </source>
</evidence>
<evidence type="ECO:0000256" key="5">
    <source>
        <dbReference type="ARBA" id="ARBA00049957"/>
    </source>
</evidence>
<dbReference type="InterPro" id="IPR038969">
    <property type="entry name" value="FEN"/>
</dbReference>
<reference evidence="8 9" key="1">
    <citation type="submission" date="2018-02" db="EMBL/GenBank/DDBJ databases">
        <authorList>
            <person name="Cohen D.B."/>
            <person name="Kent A.D."/>
        </authorList>
    </citation>
    <scope>NUCLEOTIDE SEQUENCE [LARGE SCALE GENOMIC DNA]</scope>
    <source>
        <strain evidence="8">1</strain>
    </source>
</reference>
<dbReference type="Pfam" id="PF01367">
    <property type="entry name" value="5_3_exonuc"/>
    <property type="match status" value="1"/>
</dbReference>
<evidence type="ECO:0000256" key="2">
    <source>
        <dbReference type="ARBA" id="ARBA00022801"/>
    </source>
</evidence>
<dbReference type="SUPFAM" id="SSF47807">
    <property type="entry name" value="5' to 3' exonuclease, C-terminal subdomain"/>
    <property type="match status" value="1"/>
</dbReference>
<dbReference type="CDD" id="cd09898">
    <property type="entry name" value="H3TH_53EXO"/>
    <property type="match status" value="1"/>
</dbReference>
<keyword evidence="2 8" id="KW-0378">Hydrolase</keyword>
<dbReference type="CDD" id="cd09859">
    <property type="entry name" value="PIN_53EXO"/>
    <property type="match status" value="1"/>
</dbReference>
<dbReference type="KEGG" id="mgg:MPLG2_1023"/>
<evidence type="ECO:0000256" key="3">
    <source>
        <dbReference type="ARBA" id="ARBA00022839"/>
    </source>
</evidence>
<dbReference type="InterPro" id="IPR008918">
    <property type="entry name" value="HhH2"/>
</dbReference>
<dbReference type="AlphaFoldDB" id="A0A2N9JET8"/>
<protein>
    <recommendedName>
        <fullName evidence="6">5'-3' exonuclease</fullName>
    </recommendedName>
</protein>
<dbReference type="InterPro" id="IPR020046">
    <property type="entry name" value="5-3_exonucl_a-hlix_arch_N"/>
</dbReference>
<dbReference type="SMART" id="SM00279">
    <property type="entry name" value="HhH2"/>
    <property type="match status" value="1"/>
</dbReference>
<dbReference type="Gene3D" id="1.10.150.20">
    <property type="entry name" value="5' to 3' exonuclease, C-terminal subdomain"/>
    <property type="match status" value="1"/>
</dbReference>
<keyword evidence="3 8" id="KW-0269">Exonuclease</keyword>
<dbReference type="PANTHER" id="PTHR42646:SF2">
    <property type="entry name" value="5'-3' EXONUCLEASE FAMILY PROTEIN"/>
    <property type="match status" value="1"/>
</dbReference>
<evidence type="ECO:0000256" key="1">
    <source>
        <dbReference type="ARBA" id="ARBA00022722"/>
    </source>
</evidence>
<organism evidence="8 9">
    <name type="scientific">Micropruina glycogenica</name>
    <dbReference type="NCBI Taxonomy" id="75385"/>
    <lineage>
        <taxon>Bacteria</taxon>
        <taxon>Bacillati</taxon>
        <taxon>Actinomycetota</taxon>
        <taxon>Actinomycetes</taxon>
        <taxon>Propionibacteriales</taxon>
        <taxon>Nocardioidaceae</taxon>
        <taxon>Micropruina</taxon>
    </lineage>
</organism>
<dbReference type="InterPro" id="IPR036279">
    <property type="entry name" value="5-3_exonuclease_C_sf"/>
</dbReference>
<evidence type="ECO:0000313" key="8">
    <source>
        <dbReference type="EMBL" id="SPD86059.1"/>
    </source>
</evidence>
<name>A0A2N9JET8_9ACTN</name>
<dbReference type="SUPFAM" id="SSF88723">
    <property type="entry name" value="PIN domain-like"/>
    <property type="match status" value="1"/>
</dbReference>